<dbReference type="InParanoid" id="A0A0C3GPV5"/>
<protein>
    <recommendedName>
        <fullName evidence="3">Dipeptidylpeptidase IV N-terminal domain-containing protein</fullName>
    </recommendedName>
</protein>
<name>A0A0C3GPV5_OIDMZ</name>
<accession>A0A0C3GPV5</accession>
<dbReference type="InterPro" id="IPR011044">
    <property type="entry name" value="Quino_amine_DH_bsu"/>
</dbReference>
<dbReference type="AlphaFoldDB" id="A0A0C3GPV5"/>
<reference evidence="2" key="2">
    <citation type="submission" date="2015-01" db="EMBL/GenBank/DDBJ databases">
        <title>Evolutionary Origins and Diversification of the Mycorrhizal Mutualists.</title>
        <authorList>
            <consortium name="DOE Joint Genome Institute"/>
            <consortium name="Mycorrhizal Genomics Consortium"/>
            <person name="Kohler A."/>
            <person name="Kuo A."/>
            <person name="Nagy L.G."/>
            <person name="Floudas D."/>
            <person name="Copeland A."/>
            <person name="Barry K.W."/>
            <person name="Cichocki N."/>
            <person name="Veneault-Fourrey C."/>
            <person name="LaButti K."/>
            <person name="Lindquist E.A."/>
            <person name="Lipzen A."/>
            <person name="Lundell T."/>
            <person name="Morin E."/>
            <person name="Murat C."/>
            <person name="Riley R."/>
            <person name="Ohm R."/>
            <person name="Sun H."/>
            <person name="Tunlid A."/>
            <person name="Henrissat B."/>
            <person name="Grigoriev I.V."/>
            <person name="Hibbett D.S."/>
            <person name="Martin F."/>
        </authorList>
    </citation>
    <scope>NUCLEOTIDE SEQUENCE [LARGE SCALE GENOMIC DNA]</scope>
    <source>
        <strain evidence="2">Zn</strain>
    </source>
</reference>
<dbReference type="Proteomes" id="UP000054321">
    <property type="component" value="Unassembled WGS sequence"/>
</dbReference>
<dbReference type="EMBL" id="KN832918">
    <property type="protein sequence ID" value="KIM92561.1"/>
    <property type="molecule type" value="Genomic_DNA"/>
</dbReference>
<proteinExistence type="predicted"/>
<gene>
    <name evidence="1" type="ORF">OIDMADRAFT_208805</name>
</gene>
<dbReference type="SUPFAM" id="SSF50969">
    <property type="entry name" value="YVTN repeat-like/Quinoprotein amine dehydrogenase"/>
    <property type="match status" value="1"/>
</dbReference>
<dbReference type="HOGENOM" id="CLU_076329_0_0_1"/>
<evidence type="ECO:0008006" key="3">
    <source>
        <dbReference type="Google" id="ProtNLM"/>
    </source>
</evidence>
<sequence length="306" mass="34013">MKQITTRYLDGEIRVYRILRNVDGLLQPLAIYPVQSTNKIMNHTATHGPSRAAYTTRHSVACIGLGGTLLWTYNLEPRSTRRHGHIPSCMFSHDGDLLWIYRPDMMADRGPDLLVVLRVDNGEVIATAELDTSGHSAQFMQHPDGQHILFNVGEGQDGARIFRVKLSGSTINLHPYEWDDRCLIDLTLDGQLLMTVDHGQADVSFHSVASGEVMLSVPVTAFEPQSDGLSVDWSGGFLGSDLAIVTIMGETDGQEWYHFHKVDLRTGTPMGRFESHSRDVYDFEPLGDGTWITSDSAGNPVRHRIG</sequence>
<reference evidence="1 2" key="1">
    <citation type="submission" date="2014-04" db="EMBL/GenBank/DDBJ databases">
        <authorList>
            <consortium name="DOE Joint Genome Institute"/>
            <person name="Kuo A."/>
            <person name="Martino E."/>
            <person name="Perotto S."/>
            <person name="Kohler A."/>
            <person name="Nagy L.G."/>
            <person name="Floudas D."/>
            <person name="Copeland A."/>
            <person name="Barry K.W."/>
            <person name="Cichocki N."/>
            <person name="Veneault-Fourrey C."/>
            <person name="LaButti K."/>
            <person name="Lindquist E.A."/>
            <person name="Lipzen A."/>
            <person name="Lundell T."/>
            <person name="Morin E."/>
            <person name="Murat C."/>
            <person name="Sun H."/>
            <person name="Tunlid A."/>
            <person name="Henrissat B."/>
            <person name="Grigoriev I.V."/>
            <person name="Hibbett D.S."/>
            <person name="Martin F."/>
            <person name="Nordberg H.P."/>
            <person name="Cantor M.N."/>
            <person name="Hua S.X."/>
        </authorList>
    </citation>
    <scope>NUCLEOTIDE SEQUENCE [LARGE SCALE GENOMIC DNA]</scope>
    <source>
        <strain evidence="1 2">Zn</strain>
    </source>
</reference>
<evidence type="ECO:0000313" key="1">
    <source>
        <dbReference type="EMBL" id="KIM92561.1"/>
    </source>
</evidence>
<keyword evidence="2" id="KW-1185">Reference proteome</keyword>
<organism evidence="1 2">
    <name type="scientific">Oidiodendron maius (strain Zn)</name>
    <dbReference type="NCBI Taxonomy" id="913774"/>
    <lineage>
        <taxon>Eukaryota</taxon>
        <taxon>Fungi</taxon>
        <taxon>Dikarya</taxon>
        <taxon>Ascomycota</taxon>
        <taxon>Pezizomycotina</taxon>
        <taxon>Leotiomycetes</taxon>
        <taxon>Leotiomycetes incertae sedis</taxon>
        <taxon>Myxotrichaceae</taxon>
        <taxon>Oidiodendron</taxon>
    </lineage>
</organism>
<evidence type="ECO:0000313" key="2">
    <source>
        <dbReference type="Proteomes" id="UP000054321"/>
    </source>
</evidence>
<dbReference type="OrthoDB" id="4965730at2759"/>